<sequence>MCDICNGMSVRQLKEKIRMNIARHGWHAALVEGGPEYPAFGYTVGLTELRHAEILITGREPREIYLMLAEMAHMVLGHGTRLLATLNVPLSTRRVYLAPVEEQDQADVLLYAHKLYGRRLRAVQAVWADDSGRLPWQQDVVDVLTQPLYGTPPGLTPIRE</sequence>
<dbReference type="RefSeq" id="WP_264796904.1">
    <property type="nucleotide sequence ID" value="NZ_BRVS01000024.1"/>
</dbReference>
<proteinExistence type="predicted"/>
<keyword evidence="2" id="KW-1185">Reference proteome</keyword>
<dbReference type="InterPro" id="IPR025358">
    <property type="entry name" value="DUF4262"/>
</dbReference>
<evidence type="ECO:0008006" key="3">
    <source>
        <dbReference type="Google" id="ProtNLM"/>
    </source>
</evidence>
<evidence type="ECO:0000313" key="2">
    <source>
        <dbReference type="Proteomes" id="UP001209654"/>
    </source>
</evidence>
<name>A0ABQ5MXT6_9MICC</name>
<dbReference type="Proteomes" id="UP001209654">
    <property type="component" value="Unassembled WGS sequence"/>
</dbReference>
<comment type="caution">
    <text evidence="1">The sequence shown here is derived from an EMBL/GenBank/DDBJ whole genome shotgun (WGS) entry which is preliminary data.</text>
</comment>
<reference evidence="1 2" key="1">
    <citation type="journal article" date="2023" name="Int. J. Syst. Evol. Microbiol.">
        <title>Arthrobacter mangrovi sp. nov., an actinobacterium isolated from the rhizosphere of a mangrove.</title>
        <authorList>
            <person name="Hamada M."/>
            <person name="Saitou S."/>
            <person name="Enomoto N."/>
            <person name="Nanri K."/>
            <person name="Hidaka K."/>
            <person name="Miura T."/>
            <person name="Tamura T."/>
        </authorList>
    </citation>
    <scope>NUCLEOTIDE SEQUENCE [LARGE SCALE GENOMIC DNA]</scope>
    <source>
        <strain evidence="1 2">NBRC 112813</strain>
    </source>
</reference>
<gene>
    <name evidence="1" type="ORF">AHIS1636_32540</name>
</gene>
<evidence type="ECO:0000313" key="1">
    <source>
        <dbReference type="EMBL" id="GLB68811.1"/>
    </source>
</evidence>
<dbReference type="Pfam" id="PF14081">
    <property type="entry name" value="DUF4262"/>
    <property type="match status" value="1"/>
</dbReference>
<protein>
    <recommendedName>
        <fullName evidence="3">DUF4262 domain-containing protein</fullName>
    </recommendedName>
</protein>
<organism evidence="1 2">
    <name type="scientific">Arthrobacter mangrovi</name>
    <dbReference type="NCBI Taxonomy" id="2966350"/>
    <lineage>
        <taxon>Bacteria</taxon>
        <taxon>Bacillati</taxon>
        <taxon>Actinomycetota</taxon>
        <taxon>Actinomycetes</taxon>
        <taxon>Micrococcales</taxon>
        <taxon>Micrococcaceae</taxon>
        <taxon>Arthrobacter</taxon>
    </lineage>
</organism>
<accession>A0ABQ5MXT6</accession>
<dbReference type="EMBL" id="BRVS01000024">
    <property type="protein sequence ID" value="GLB68811.1"/>
    <property type="molecule type" value="Genomic_DNA"/>
</dbReference>